<name>A0A271IUZ1_9BACT</name>
<comment type="caution">
    <text evidence="1">The sequence shown here is derived from an EMBL/GenBank/DDBJ whole genome shotgun (WGS) entry which is preliminary data.</text>
</comment>
<accession>A0A271IUZ1</accession>
<keyword evidence="2" id="KW-1185">Reference proteome</keyword>
<protein>
    <submittedName>
        <fullName evidence="1">Uncharacterized protein</fullName>
    </submittedName>
</protein>
<sequence>MVDSQDYSRERRVEAVAQALQPGPESHPVPIPGSLVRSYLSALGRPTPEGQDVSSEDAQSLLDGATALVAEFVRTSGYRALVDAESRCRTRRDSLASQYEEAVRYEEGYKSLARLIRVTRDHEGKLVLIHRNLVEEESDPHVEVLSWDIYDGPAQHDLFGLSSVVLGVWKDADDPWIHSPGNTSAGAVLFTEWLRFRVATNLRALPEDWDDVDPLRAIDRVVAQAENRRKPLALEVGAAEFEWTVLNQALDRPLLFGRPVKATAVVDLDAVTRVHRRTLLRSDHLFFRAAVAALVWGGRASSLSNAYDLLVTEVLGGPPRFDEEWTEATSPVPYSSAKSLENWFSKKRVQMERLREQGVRVFEDEDLSTERERQALRDWAGLLYLSVVPRPT</sequence>
<reference evidence="1 2" key="1">
    <citation type="submission" date="2016-11" db="EMBL/GenBank/DDBJ databases">
        <title>Study of marine rhodopsin-containing bacteria.</title>
        <authorList>
            <person name="Yoshizawa S."/>
            <person name="Kumagai Y."/>
            <person name="Kogure K."/>
        </authorList>
    </citation>
    <scope>NUCLEOTIDE SEQUENCE [LARGE SCALE GENOMIC DNA]</scope>
    <source>
        <strain evidence="1 2">SAORIC-28</strain>
    </source>
</reference>
<dbReference type="RefSeq" id="WP_095508698.1">
    <property type="nucleotide sequence ID" value="NZ_MQWD01000001.1"/>
</dbReference>
<proteinExistence type="predicted"/>
<evidence type="ECO:0000313" key="1">
    <source>
        <dbReference type="EMBL" id="PAP75071.1"/>
    </source>
</evidence>
<dbReference type="AlphaFoldDB" id="A0A271IUZ1"/>
<dbReference type="EMBL" id="MQWD01000001">
    <property type="protein sequence ID" value="PAP75071.1"/>
    <property type="molecule type" value="Genomic_DNA"/>
</dbReference>
<evidence type="ECO:0000313" key="2">
    <source>
        <dbReference type="Proteomes" id="UP000216339"/>
    </source>
</evidence>
<dbReference type="Proteomes" id="UP000216339">
    <property type="component" value="Unassembled WGS sequence"/>
</dbReference>
<organism evidence="1 2">
    <name type="scientific">Rubrivirga marina</name>
    <dbReference type="NCBI Taxonomy" id="1196024"/>
    <lineage>
        <taxon>Bacteria</taxon>
        <taxon>Pseudomonadati</taxon>
        <taxon>Rhodothermota</taxon>
        <taxon>Rhodothermia</taxon>
        <taxon>Rhodothermales</taxon>
        <taxon>Rubricoccaceae</taxon>
        <taxon>Rubrivirga</taxon>
    </lineage>
</organism>
<gene>
    <name evidence="1" type="ORF">BSZ37_00700</name>
</gene>